<protein>
    <submittedName>
        <fullName evidence="2">Uncharacterized protein</fullName>
    </submittedName>
</protein>
<organism evidence="2 3">
    <name type="scientific">Gymnopilus dilepis</name>
    <dbReference type="NCBI Taxonomy" id="231916"/>
    <lineage>
        <taxon>Eukaryota</taxon>
        <taxon>Fungi</taxon>
        <taxon>Dikarya</taxon>
        <taxon>Basidiomycota</taxon>
        <taxon>Agaricomycotina</taxon>
        <taxon>Agaricomycetes</taxon>
        <taxon>Agaricomycetidae</taxon>
        <taxon>Agaricales</taxon>
        <taxon>Agaricineae</taxon>
        <taxon>Hymenogastraceae</taxon>
        <taxon>Gymnopilus</taxon>
    </lineage>
</organism>
<keyword evidence="3" id="KW-1185">Reference proteome</keyword>
<comment type="caution">
    <text evidence="2">The sequence shown here is derived from an EMBL/GenBank/DDBJ whole genome shotgun (WGS) entry which is preliminary data.</text>
</comment>
<evidence type="ECO:0000313" key="2">
    <source>
        <dbReference type="EMBL" id="PPQ79776.1"/>
    </source>
</evidence>
<accession>A0A409WMN2</accession>
<dbReference type="AlphaFoldDB" id="A0A409WMN2"/>
<feature type="region of interest" description="Disordered" evidence="1">
    <location>
        <begin position="283"/>
        <end position="302"/>
    </location>
</feature>
<feature type="region of interest" description="Disordered" evidence="1">
    <location>
        <begin position="910"/>
        <end position="935"/>
    </location>
</feature>
<proteinExistence type="predicted"/>
<dbReference type="InParanoid" id="A0A409WMN2"/>
<reference evidence="2 3" key="1">
    <citation type="journal article" date="2018" name="Evol. Lett.">
        <title>Horizontal gene cluster transfer increased hallucinogenic mushroom diversity.</title>
        <authorList>
            <person name="Reynolds H.T."/>
            <person name="Vijayakumar V."/>
            <person name="Gluck-Thaler E."/>
            <person name="Korotkin H.B."/>
            <person name="Matheny P.B."/>
            <person name="Slot J.C."/>
        </authorList>
    </citation>
    <scope>NUCLEOTIDE SEQUENCE [LARGE SCALE GENOMIC DNA]</scope>
    <source>
        <strain evidence="2 3">SRW20</strain>
    </source>
</reference>
<feature type="compositionally biased region" description="Polar residues" evidence="1">
    <location>
        <begin position="919"/>
        <end position="934"/>
    </location>
</feature>
<gene>
    <name evidence="2" type="ORF">CVT26_012365</name>
</gene>
<dbReference type="Gene3D" id="3.60.130.30">
    <property type="match status" value="1"/>
</dbReference>
<evidence type="ECO:0000313" key="3">
    <source>
        <dbReference type="Proteomes" id="UP000284706"/>
    </source>
</evidence>
<feature type="region of interest" description="Disordered" evidence="1">
    <location>
        <begin position="179"/>
        <end position="241"/>
    </location>
</feature>
<dbReference type="EMBL" id="NHYE01004988">
    <property type="protein sequence ID" value="PPQ79776.1"/>
    <property type="molecule type" value="Genomic_DNA"/>
</dbReference>
<dbReference type="OrthoDB" id="2535938at2759"/>
<feature type="compositionally biased region" description="Acidic residues" evidence="1">
    <location>
        <begin position="207"/>
        <end position="241"/>
    </location>
</feature>
<dbReference type="STRING" id="231916.A0A409WMN2"/>
<evidence type="ECO:0000256" key="1">
    <source>
        <dbReference type="SAM" id="MobiDB-lite"/>
    </source>
</evidence>
<dbReference type="Proteomes" id="UP000284706">
    <property type="component" value="Unassembled WGS sequence"/>
</dbReference>
<name>A0A409WMN2_9AGAR</name>
<sequence length="1102" mass="122069">MQLPPSTLDLQRRLEAFLNDGRGIPLLSTGSLPSFTEFASDCPTPSGISTSYVSPAQIFSTLHQELDIVTPISPAGSMRCSSPAAFAASPTSSAGLFSATSDLSRAYGRSTTPANLDNDSMPNVSPMSQRLTTTTIDSDHSMAVSESDISIMSNSLSMQLSIGSVHAHSSDVDVAEQGLLEDSSSAHSRRRRSASLSHGGNYGANTEEQEIESEMDENEDGHLSDEDDIGDNGDDSDFIPDELKDELDDAHRVATFRIILPNYSPPAQVSISGHPPSYSGINDNASGGEAAATERQTTAEEPMRLRGGVWTPDCRSGSDAQVAHALRDGVGLSRRERERAARWGPEGLGNVNDVDEHADADLPDQVFQGQESESSDLGAVYSSGGAQSSHAVDVGPIGLTLNVAGLCIPVLPGPVVPEDQILDDSALSFINSLSSIARDSLLQDLQTSNIVTNVHKVLHVLLHGWTPTPQMQLGSRSRHRLFATFQRLVAIESMDALLQLNYWVNCLQFASDVNRDMWFHRSPNQAAIYNQLSIFNYNAENGRPLDSPIPPEIQYKNLKSTASRYYSDGTKCAAFIGGGSFYILILMSAGRFRPNMRSLKGPMATRIAKLLKVPTDQPAGRLIKNNVIPAVAHLRQKYPLKFNMIFPRPFLDGLMHDGCKILEKERTLDLTDLRQSDAICDWFIVNDYGKYRDDEAWAPALVRIETERWSLDALNQLLEVPFTGNTAIPPILARHVPEEGAIAIPAPLWDSIPNIDGLVTINTAFNPKLKANQKVDYHGASREDRFQLTEKERHLAARAKVPKDFKDFSDKLKEMLKTGKRTKKTQFLRLDTKLLNGDILRINDRNDELMVLVLPHMPSYLRQDLMHTIEIIYRDVLREMDSEVAGLHHKFPAIHFQWWNRYSKRGNNPPINVDPAALQSESGQGARNSSTSIPRMSREWSEHMSAYEKLTTAFRAVFDWLEQELARLIPDTFRVISHFVDVLPANEPSPVYPFSGFVLNINVTTRIHRDWGDQDVCLLLIIRDCQGGELVLVEPGLVLDLAHGDMVLFTSSRISHLNMHFVGKRASLVFHSDKASAGWIRDRNGFQESLFMKVVDDADSDM</sequence>